<evidence type="ECO:0000256" key="8">
    <source>
        <dbReference type="ARBA" id="ARBA00023140"/>
    </source>
</evidence>
<evidence type="ECO:0000256" key="10">
    <source>
        <dbReference type="RuleBase" id="RU000488"/>
    </source>
</evidence>
<comment type="similarity">
    <text evidence="2 10">Belongs to the mitochondrial carrier (TC 2.A.29) family.</text>
</comment>
<dbReference type="GO" id="GO:0051724">
    <property type="term" value="F:NAD transmembrane transporter activity"/>
    <property type="evidence" value="ECO:0007669"/>
    <property type="project" value="TreeGrafter"/>
</dbReference>
<protein>
    <recommendedName>
        <fullName evidence="14">Peroxisomal membrane protein PMP34</fullName>
    </recommendedName>
</protein>
<keyword evidence="8" id="KW-0576">Peroxisome</keyword>
<name>A0A9P0D828_PHACE</name>
<dbReference type="InterPro" id="IPR023395">
    <property type="entry name" value="MCP_dom_sf"/>
</dbReference>
<evidence type="ECO:0000313" key="13">
    <source>
        <dbReference type="Proteomes" id="UP001153737"/>
    </source>
</evidence>
<evidence type="ECO:0008006" key="14">
    <source>
        <dbReference type="Google" id="ProtNLM"/>
    </source>
</evidence>
<keyword evidence="6 11" id="KW-1133">Transmembrane helix</keyword>
<evidence type="ECO:0000313" key="12">
    <source>
        <dbReference type="EMBL" id="CAH1116659.1"/>
    </source>
</evidence>
<dbReference type="OrthoDB" id="10266426at2759"/>
<dbReference type="InterPro" id="IPR018108">
    <property type="entry name" value="MCP_transmembrane"/>
</dbReference>
<keyword evidence="5" id="KW-0677">Repeat</keyword>
<keyword evidence="3 10" id="KW-0813">Transport</keyword>
<dbReference type="PANTHER" id="PTHR45939:SF5">
    <property type="entry name" value="PEROXISOMAL MEMBRANE PROTEIN PMP34"/>
    <property type="match status" value="1"/>
</dbReference>
<dbReference type="SUPFAM" id="SSF103506">
    <property type="entry name" value="Mitochondrial carrier"/>
    <property type="match status" value="1"/>
</dbReference>
<dbReference type="GO" id="GO:0015230">
    <property type="term" value="F:FAD transmembrane transporter activity"/>
    <property type="evidence" value="ECO:0007669"/>
    <property type="project" value="TreeGrafter"/>
</dbReference>
<keyword evidence="13" id="KW-1185">Reference proteome</keyword>
<accession>A0A9P0D828</accession>
<dbReference type="GO" id="GO:0015217">
    <property type="term" value="F:ADP transmembrane transporter activity"/>
    <property type="evidence" value="ECO:0007669"/>
    <property type="project" value="TreeGrafter"/>
</dbReference>
<sequence>MASTIFNYESLVHATSGATGSIFAMTSVYPIDMVKFRKQLDDKEITQKSTLDAIIHLMKTEGIGSLYRGVRPVLITLGVSTFVYFYTFHGIKSLIPKEMVNSKTDLFLSIFAGVVNVVTTNPLWVVNNRLKAKGQLPFTGLLDGLVHIATTEGISALWNGVGPSLVLVSNPAIHFTIYEALKRRVKVKNATAFFILGGISKTIATILTYPLQLAQTRQRLNKDTKISTAALLLMLLKKNGPGALFQGLESKLLQTVVATALMFATYEKIAQLVFKLLLGTAKRKGI</sequence>
<evidence type="ECO:0000256" key="1">
    <source>
        <dbReference type="ARBA" id="ARBA00004585"/>
    </source>
</evidence>
<dbReference type="GO" id="GO:0015228">
    <property type="term" value="F:coenzyme A transmembrane transporter activity"/>
    <property type="evidence" value="ECO:0007669"/>
    <property type="project" value="TreeGrafter"/>
</dbReference>
<gene>
    <name evidence="12" type="ORF">PHAECO_LOCUS1017</name>
</gene>
<dbReference type="PROSITE" id="PS50920">
    <property type="entry name" value="SOLCAR"/>
    <property type="match status" value="3"/>
</dbReference>
<feature type="repeat" description="Solcar" evidence="9">
    <location>
        <begin position="188"/>
        <end position="272"/>
    </location>
</feature>
<dbReference type="Proteomes" id="UP001153737">
    <property type="component" value="Chromosome 1"/>
</dbReference>
<evidence type="ECO:0000256" key="5">
    <source>
        <dbReference type="ARBA" id="ARBA00022737"/>
    </source>
</evidence>
<evidence type="ECO:0000256" key="7">
    <source>
        <dbReference type="ARBA" id="ARBA00023136"/>
    </source>
</evidence>
<reference evidence="12" key="1">
    <citation type="submission" date="2022-01" db="EMBL/GenBank/DDBJ databases">
        <authorList>
            <person name="King R."/>
        </authorList>
    </citation>
    <scope>NUCLEOTIDE SEQUENCE</scope>
</reference>
<dbReference type="PANTHER" id="PTHR45939">
    <property type="entry name" value="PEROXISOMAL MEMBRANE PROTEIN PMP34-RELATED"/>
    <property type="match status" value="1"/>
</dbReference>
<dbReference type="GO" id="GO:0080122">
    <property type="term" value="F:AMP transmembrane transporter activity"/>
    <property type="evidence" value="ECO:0007669"/>
    <property type="project" value="TreeGrafter"/>
</dbReference>
<feature type="transmembrane region" description="Helical" evidence="11">
    <location>
        <begin position="12"/>
        <end position="31"/>
    </location>
</feature>
<dbReference type="GO" id="GO:0005347">
    <property type="term" value="F:ATP transmembrane transporter activity"/>
    <property type="evidence" value="ECO:0007669"/>
    <property type="project" value="TreeGrafter"/>
</dbReference>
<evidence type="ECO:0000256" key="2">
    <source>
        <dbReference type="ARBA" id="ARBA00006375"/>
    </source>
</evidence>
<feature type="transmembrane region" description="Helical" evidence="11">
    <location>
        <begin position="66"/>
        <end position="86"/>
    </location>
</feature>
<feature type="transmembrane region" description="Helical" evidence="11">
    <location>
        <begin position="106"/>
        <end position="126"/>
    </location>
</feature>
<evidence type="ECO:0000256" key="11">
    <source>
        <dbReference type="SAM" id="Phobius"/>
    </source>
</evidence>
<proteinExistence type="inferred from homology"/>
<feature type="repeat" description="Solcar" evidence="9">
    <location>
        <begin position="100"/>
        <end position="184"/>
    </location>
</feature>
<keyword evidence="7 9" id="KW-0472">Membrane</keyword>
<organism evidence="12 13">
    <name type="scientific">Phaedon cochleariae</name>
    <name type="common">Mustard beetle</name>
    <dbReference type="NCBI Taxonomy" id="80249"/>
    <lineage>
        <taxon>Eukaryota</taxon>
        <taxon>Metazoa</taxon>
        <taxon>Ecdysozoa</taxon>
        <taxon>Arthropoda</taxon>
        <taxon>Hexapoda</taxon>
        <taxon>Insecta</taxon>
        <taxon>Pterygota</taxon>
        <taxon>Neoptera</taxon>
        <taxon>Endopterygota</taxon>
        <taxon>Coleoptera</taxon>
        <taxon>Polyphaga</taxon>
        <taxon>Cucujiformia</taxon>
        <taxon>Chrysomeloidea</taxon>
        <taxon>Chrysomelidae</taxon>
        <taxon>Chrysomelinae</taxon>
        <taxon>Chrysomelini</taxon>
        <taxon>Phaedon</taxon>
    </lineage>
</organism>
<evidence type="ECO:0000256" key="3">
    <source>
        <dbReference type="ARBA" id="ARBA00022448"/>
    </source>
</evidence>
<dbReference type="GO" id="GO:0005778">
    <property type="term" value="C:peroxisomal membrane"/>
    <property type="evidence" value="ECO:0007669"/>
    <property type="project" value="UniProtKB-SubCell"/>
</dbReference>
<evidence type="ECO:0000256" key="4">
    <source>
        <dbReference type="ARBA" id="ARBA00022692"/>
    </source>
</evidence>
<feature type="transmembrane region" description="Helical" evidence="11">
    <location>
        <begin position="190"/>
        <end position="211"/>
    </location>
</feature>
<evidence type="ECO:0000256" key="9">
    <source>
        <dbReference type="PROSITE-ProRule" id="PRU00282"/>
    </source>
</evidence>
<evidence type="ECO:0000256" key="6">
    <source>
        <dbReference type="ARBA" id="ARBA00022989"/>
    </source>
</evidence>
<dbReference type="GO" id="GO:0044610">
    <property type="term" value="F:FMN transmembrane transporter activity"/>
    <property type="evidence" value="ECO:0007669"/>
    <property type="project" value="TreeGrafter"/>
</dbReference>
<dbReference type="AlphaFoldDB" id="A0A9P0D828"/>
<keyword evidence="4 9" id="KW-0812">Transmembrane</keyword>
<reference evidence="12" key="2">
    <citation type="submission" date="2022-10" db="EMBL/GenBank/DDBJ databases">
        <authorList>
            <consortium name="ENA_rothamsted_submissions"/>
            <consortium name="culmorum"/>
            <person name="King R."/>
        </authorList>
    </citation>
    <scope>NUCLEOTIDE SEQUENCE</scope>
</reference>
<dbReference type="InterPro" id="IPR052217">
    <property type="entry name" value="Mito/Peroxisomal_Carrier"/>
</dbReference>
<dbReference type="EMBL" id="OU896707">
    <property type="protein sequence ID" value="CAH1116659.1"/>
    <property type="molecule type" value="Genomic_DNA"/>
</dbReference>
<dbReference type="Pfam" id="PF00153">
    <property type="entry name" value="Mito_carr"/>
    <property type="match status" value="3"/>
</dbReference>
<dbReference type="Gene3D" id="1.50.40.10">
    <property type="entry name" value="Mitochondrial carrier domain"/>
    <property type="match status" value="1"/>
</dbReference>
<comment type="subcellular location">
    <subcellularLocation>
        <location evidence="1">Peroxisome membrane</location>
        <topology evidence="1">Multi-pass membrane protein</topology>
    </subcellularLocation>
</comment>
<feature type="repeat" description="Solcar" evidence="9">
    <location>
        <begin position="8"/>
        <end position="94"/>
    </location>
</feature>